<reference evidence="1 2" key="1">
    <citation type="submission" date="2024-01" db="EMBL/GenBank/DDBJ databases">
        <authorList>
            <person name="Waweru B."/>
        </authorList>
    </citation>
    <scope>NUCLEOTIDE SEQUENCE [LARGE SCALE GENOMIC DNA]</scope>
</reference>
<gene>
    <name evidence="1" type="ORF">DCAF_LOCUS7158</name>
</gene>
<proteinExistence type="predicted"/>
<evidence type="ECO:0000313" key="1">
    <source>
        <dbReference type="EMBL" id="CAK7329403.1"/>
    </source>
</evidence>
<evidence type="ECO:0000313" key="2">
    <source>
        <dbReference type="Proteomes" id="UP001314170"/>
    </source>
</evidence>
<dbReference type="AlphaFoldDB" id="A0AAV1R8V1"/>
<organism evidence="1 2">
    <name type="scientific">Dovyalis caffra</name>
    <dbReference type="NCBI Taxonomy" id="77055"/>
    <lineage>
        <taxon>Eukaryota</taxon>
        <taxon>Viridiplantae</taxon>
        <taxon>Streptophyta</taxon>
        <taxon>Embryophyta</taxon>
        <taxon>Tracheophyta</taxon>
        <taxon>Spermatophyta</taxon>
        <taxon>Magnoliopsida</taxon>
        <taxon>eudicotyledons</taxon>
        <taxon>Gunneridae</taxon>
        <taxon>Pentapetalae</taxon>
        <taxon>rosids</taxon>
        <taxon>fabids</taxon>
        <taxon>Malpighiales</taxon>
        <taxon>Salicaceae</taxon>
        <taxon>Flacourtieae</taxon>
        <taxon>Dovyalis</taxon>
    </lineage>
</organism>
<comment type="caution">
    <text evidence="1">The sequence shown here is derived from an EMBL/GenBank/DDBJ whole genome shotgun (WGS) entry which is preliminary data.</text>
</comment>
<dbReference type="Proteomes" id="UP001314170">
    <property type="component" value="Unassembled WGS sequence"/>
</dbReference>
<keyword evidence="2" id="KW-1185">Reference proteome</keyword>
<protein>
    <submittedName>
        <fullName evidence="1">Uncharacterized protein</fullName>
    </submittedName>
</protein>
<accession>A0AAV1R8V1</accession>
<dbReference type="EMBL" id="CAWUPB010000913">
    <property type="protein sequence ID" value="CAK7329403.1"/>
    <property type="molecule type" value="Genomic_DNA"/>
</dbReference>
<sequence length="98" mass="11421">MVQDSRSRPVIARKPFKPRNCEPTHKEILLWNHPRGPITQSSFSAPATLVCRFTPIELQQQRRQGLCFHCDELYTVDYACKKLFFIELEMGPETTPMI</sequence>
<name>A0AAV1R8V1_9ROSI</name>